<dbReference type="Proteomes" id="UP000006671">
    <property type="component" value="Unassembled WGS sequence"/>
</dbReference>
<dbReference type="VEuPathDB" id="AmoebaDB:NAEGRDRAFT_76050"/>
<dbReference type="AlphaFoldDB" id="D2W3S6"/>
<dbReference type="eggNOG" id="KOG0082">
    <property type="taxonomic scope" value="Eukaryota"/>
</dbReference>
<sequence>MKQLTKLLKFFPSSESEVFSMVEEPEVKSPLVENVIAETDCILALIGTGGCGKRLEMKFKEKENSNNYLNRVKLLSGQEYSLFPESVWNNELAKLIFQMYQDEGFQNELFQNRQRIPFLESINYFTDKKNSSRLLKNDFQLNFDDFFFASRKTTGISPFKYVNNHKKAIIDTGGQRTERSKWNRLHNTYSQKLHIGFVISLSEFDELCYEDDITPRFNEGLSNFEEWYGSPLVSEHTLYLIFSKFEVLEEKIKKGISFSRFVSEFKGDETSIESIVEFIVKKYLELDVKRRVVKYYVISAFKTEQVYQMLNEIFEI</sequence>
<accession>D2W3S6</accession>
<dbReference type="PANTHER" id="PTHR10218">
    <property type="entry name" value="GTP-BINDING PROTEIN ALPHA SUBUNIT"/>
    <property type="match status" value="1"/>
</dbReference>
<gene>
    <name evidence="7" type="ORF">NAEGRDRAFT_76050</name>
</gene>
<dbReference type="STRING" id="5762.D2W3S6"/>
<dbReference type="Pfam" id="PF00503">
    <property type="entry name" value="G-alpha"/>
    <property type="match status" value="1"/>
</dbReference>
<keyword evidence="8" id="KW-1185">Reference proteome</keyword>
<name>D2W3S6_NAEGR</name>
<dbReference type="InterPro" id="IPR011025">
    <property type="entry name" value="GproteinA_insert"/>
</dbReference>
<dbReference type="InterPro" id="IPR001019">
    <property type="entry name" value="Gprotein_alpha_su"/>
</dbReference>
<keyword evidence="4" id="KW-0807">Transducer</keyword>
<dbReference type="EMBL" id="GG738933">
    <property type="protein sequence ID" value="EFC36315.1"/>
    <property type="molecule type" value="Genomic_DNA"/>
</dbReference>
<dbReference type="GO" id="GO:0005834">
    <property type="term" value="C:heterotrimeric G-protein complex"/>
    <property type="evidence" value="ECO:0007669"/>
    <property type="project" value="TreeGrafter"/>
</dbReference>
<dbReference type="GeneID" id="8862057"/>
<dbReference type="GO" id="GO:0005737">
    <property type="term" value="C:cytoplasm"/>
    <property type="evidence" value="ECO:0007669"/>
    <property type="project" value="TreeGrafter"/>
</dbReference>
<proteinExistence type="predicted"/>
<evidence type="ECO:0000256" key="5">
    <source>
        <dbReference type="PIRSR" id="PIRSR601019-1"/>
    </source>
</evidence>
<dbReference type="KEGG" id="ngr:NAEGRDRAFT_76050"/>
<dbReference type="InParanoid" id="D2W3S6"/>
<keyword evidence="1 6" id="KW-0479">Metal-binding</keyword>
<dbReference type="OrthoDB" id="5817230at2759"/>
<feature type="binding site" evidence="6">
    <location>
        <position position="153"/>
    </location>
    <ligand>
        <name>Mg(2+)</name>
        <dbReference type="ChEBI" id="CHEBI:18420"/>
    </ligand>
</feature>
<dbReference type="PROSITE" id="PS51882">
    <property type="entry name" value="G_ALPHA"/>
    <property type="match status" value="1"/>
</dbReference>
<dbReference type="RefSeq" id="XP_002669059.1">
    <property type="nucleotide sequence ID" value="XM_002669013.1"/>
</dbReference>
<dbReference type="GO" id="GO:0003924">
    <property type="term" value="F:GTPase activity"/>
    <property type="evidence" value="ECO:0007669"/>
    <property type="project" value="InterPro"/>
</dbReference>
<dbReference type="GO" id="GO:0001664">
    <property type="term" value="F:G protein-coupled receptor binding"/>
    <property type="evidence" value="ECO:0007669"/>
    <property type="project" value="TreeGrafter"/>
</dbReference>
<keyword evidence="6" id="KW-0460">Magnesium</keyword>
<dbReference type="InterPro" id="IPR027417">
    <property type="entry name" value="P-loop_NTPase"/>
</dbReference>
<evidence type="ECO:0000256" key="2">
    <source>
        <dbReference type="ARBA" id="ARBA00022741"/>
    </source>
</evidence>
<feature type="binding site" evidence="5">
    <location>
        <position position="300"/>
    </location>
    <ligand>
        <name>GTP</name>
        <dbReference type="ChEBI" id="CHEBI:37565"/>
    </ligand>
</feature>
<organism evidence="8">
    <name type="scientific">Naegleria gruberi</name>
    <name type="common">Amoeba</name>
    <dbReference type="NCBI Taxonomy" id="5762"/>
    <lineage>
        <taxon>Eukaryota</taxon>
        <taxon>Discoba</taxon>
        <taxon>Heterolobosea</taxon>
        <taxon>Tetramitia</taxon>
        <taxon>Eutetramitia</taxon>
        <taxon>Vahlkampfiidae</taxon>
        <taxon>Naegleria</taxon>
    </lineage>
</organism>
<dbReference type="SMART" id="SM00275">
    <property type="entry name" value="G_alpha"/>
    <property type="match status" value="1"/>
</dbReference>
<dbReference type="GO" id="GO:0007188">
    <property type="term" value="P:adenylate cyclase-modulating G protein-coupled receptor signaling pathway"/>
    <property type="evidence" value="ECO:0007669"/>
    <property type="project" value="TreeGrafter"/>
</dbReference>
<dbReference type="GO" id="GO:0005525">
    <property type="term" value="F:GTP binding"/>
    <property type="evidence" value="ECO:0007669"/>
    <property type="project" value="UniProtKB-KW"/>
</dbReference>
<evidence type="ECO:0000256" key="1">
    <source>
        <dbReference type="ARBA" id="ARBA00022723"/>
    </source>
</evidence>
<evidence type="ECO:0000256" key="4">
    <source>
        <dbReference type="ARBA" id="ARBA00023224"/>
    </source>
</evidence>
<dbReference type="Gene3D" id="1.10.400.10">
    <property type="entry name" value="GI Alpha 1, domain 2-like"/>
    <property type="match status" value="1"/>
</dbReference>
<dbReference type="GO" id="GO:0046872">
    <property type="term" value="F:metal ion binding"/>
    <property type="evidence" value="ECO:0007669"/>
    <property type="project" value="UniProtKB-KW"/>
</dbReference>
<evidence type="ECO:0000256" key="6">
    <source>
        <dbReference type="PIRSR" id="PIRSR601019-2"/>
    </source>
</evidence>
<protein>
    <submittedName>
        <fullName evidence="7">Predicted protein</fullName>
    </submittedName>
</protein>
<dbReference type="GO" id="GO:0031683">
    <property type="term" value="F:G-protein beta/gamma-subunit complex binding"/>
    <property type="evidence" value="ECO:0007669"/>
    <property type="project" value="InterPro"/>
</dbReference>
<evidence type="ECO:0000256" key="3">
    <source>
        <dbReference type="ARBA" id="ARBA00023134"/>
    </source>
</evidence>
<evidence type="ECO:0000313" key="8">
    <source>
        <dbReference type="Proteomes" id="UP000006671"/>
    </source>
</evidence>
<keyword evidence="2 5" id="KW-0547">Nucleotide-binding</keyword>
<reference evidence="7 8" key="1">
    <citation type="journal article" date="2010" name="Cell">
        <title>The genome of Naegleria gruberi illuminates early eukaryotic versatility.</title>
        <authorList>
            <person name="Fritz-Laylin L.K."/>
            <person name="Prochnik S.E."/>
            <person name="Ginger M.L."/>
            <person name="Dacks J.B."/>
            <person name="Carpenter M.L."/>
            <person name="Field M.C."/>
            <person name="Kuo A."/>
            <person name="Paredez A."/>
            <person name="Chapman J."/>
            <person name="Pham J."/>
            <person name="Shu S."/>
            <person name="Neupane R."/>
            <person name="Cipriano M."/>
            <person name="Mancuso J."/>
            <person name="Tu H."/>
            <person name="Salamov A."/>
            <person name="Lindquist E."/>
            <person name="Shapiro H."/>
            <person name="Lucas S."/>
            <person name="Grigoriev I.V."/>
            <person name="Cande W.Z."/>
            <person name="Fulton C."/>
            <person name="Rokhsar D.S."/>
            <person name="Dawson S.C."/>
        </authorList>
    </citation>
    <scope>NUCLEOTIDE SEQUENCE [LARGE SCALE GENOMIC DNA]</scope>
    <source>
        <strain evidence="7 8">NEG-M</strain>
    </source>
</reference>
<feature type="binding site" evidence="5">
    <location>
        <begin position="171"/>
        <end position="175"/>
    </location>
    <ligand>
        <name>GTP</name>
        <dbReference type="ChEBI" id="CHEBI:37565"/>
    </ligand>
</feature>
<evidence type="ECO:0000313" key="7">
    <source>
        <dbReference type="EMBL" id="EFC36315.1"/>
    </source>
</evidence>
<dbReference type="FunFam" id="3.40.50.300:FF:000692">
    <property type="entry name" value="Guanine nucleotide-binding protein subunit alpha"/>
    <property type="match status" value="1"/>
</dbReference>
<keyword evidence="3 5" id="KW-0342">GTP-binding</keyword>
<dbReference type="PANTHER" id="PTHR10218:SF302">
    <property type="entry name" value="GUANINE NUCLEOTIDE-BINDING PROTEIN ALPHA-5 SUBUNIT"/>
    <property type="match status" value="1"/>
</dbReference>
<dbReference type="SUPFAM" id="SSF52540">
    <property type="entry name" value="P-loop containing nucleoside triphosphate hydrolases"/>
    <property type="match status" value="1"/>
</dbReference>
<dbReference type="Gene3D" id="3.40.50.300">
    <property type="entry name" value="P-loop containing nucleotide triphosphate hydrolases"/>
    <property type="match status" value="1"/>
</dbReference>